<dbReference type="SUPFAM" id="SSF53850">
    <property type="entry name" value="Periplasmic binding protein-like II"/>
    <property type="match status" value="1"/>
</dbReference>
<dbReference type="GO" id="GO:0006351">
    <property type="term" value="P:DNA-templated transcription"/>
    <property type="evidence" value="ECO:0007669"/>
    <property type="project" value="TreeGrafter"/>
</dbReference>
<dbReference type="FunFam" id="1.10.10.10:FF:000001">
    <property type="entry name" value="LysR family transcriptional regulator"/>
    <property type="match status" value="1"/>
</dbReference>
<evidence type="ECO:0000256" key="2">
    <source>
        <dbReference type="ARBA" id="ARBA00023015"/>
    </source>
</evidence>
<dbReference type="InterPro" id="IPR000847">
    <property type="entry name" value="LysR_HTH_N"/>
</dbReference>
<dbReference type="InterPro" id="IPR036388">
    <property type="entry name" value="WH-like_DNA-bd_sf"/>
</dbReference>
<name>A0A2A5CCD7_9GAMM</name>
<dbReference type="GO" id="GO:0003700">
    <property type="term" value="F:DNA-binding transcription factor activity"/>
    <property type="evidence" value="ECO:0007669"/>
    <property type="project" value="InterPro"/>
</dbReference>
<dbReference type="PRINTS" id="PR00039">
    <property type="entry name" value="HTHLYSR"/>
</dbReference>
<dbReference type="PANTHER" id="PTHR30537">
    <property type="entry name" value="HTH-TYPE TRANSCRIPTIONAL REGULATOR"/>
    <property type="match status" value="1"/>
</dbReference>
<keyword evidence="2" id="KW-0805">Transcription regulation</keyword>
<evidence type="ECO:0000256" key="3">
    <source>
        <dbReference type="ARBA" id="ARBA00023125"/>
    </source>
</evidence>
<organism evidence="6 7">
    <name type="scientific">SAR86 cluster bacterium</name>
    <dbReference type="NCBI Taxonomy" id="2030880"/>
    <lineage>
        <taxon>Bacteria</taxon>
        <taxon>Pseudomonadati</taxon>
        <taxon>Pseudomonadota</taxon>
        <taxon>Gammaproteobacteria</taxon>
        <taxon>SAR86 cluster</taxon>
    </lineage>
</organism>
<reference evidence="7" key="1">
    <citation type="submission" date="2017-08" db="EMBL/GenBank/DDBJ databases">
        <title>A dynamic microbial community with high functional redundancy inhabits the cold, oxic subseafloor aquifer.</title>
        <authorList>
            <person name="Tully B.J."/>
            <person name="Wheat C.G."/>
            <person name="Glazer B.T."/>
            <person name="Huber J.A."/>
        </authorList>
    </citation>
    <scope>NUCLEOTIDE SEQUENCE [LARGE SCALE GENOMIC DNA]</scope>
</reference>
<evidence type="ECO:0000259" key="5">
    <source>
        <dbReference type="PROSITE" id="PS50931"/>
    </source>
</evidence>
<keyword evidence="4" id="KW-0804">Transcription</keyword>
<evidence type="ECO:0000256" key="4">
    <source>
        <dbReference type="ARBA" id="ARBA00023163"/>
    </source>
</evidence>
<dbReference type="InterPro" id="IPR005119">
    <property type="entry name" value="LysR_subst-bd"/>
</dbReference>
<accession>A0A2A5CCD7</accession>
<evidence type="ECO:0000313" key="7">
    <source>
        <dbReference type="Proteomes" id="UP000228987"/>
    </source>
</evidence>
<dbReference type="Pfam" id="PF03466">
    <property type="entry name" value="LysR_substrate"/>
    <property type="match status" value="1"/>
</dbReference>
<dbReference type="PROSITE" id="PS50931">
    <property type="entry name" value="HTH_LYSR"/>
    <property type="match status" value="1"/>
</dbReference>
<dbReference type="PANTHER" id="PTHR30537:SF5">
    <property type="entry name" value="HTH-TYPE TRANSCRIPTIONAL ACTIVATOR TTDR-RELATED"/>
    <property type="match status" value="1"/>
</dbReference>
<evidence type="ECO:0000313" key="6">
    <source>
        <dbReference type="EMBL" id="PCJ41188.1"/>
    </source>
</evidence>
<dbReference type="EMBL" id="NVWI01000006">
    <property type="protein sequence ID" value="PCJ41188.1"/>
    <property type="molecule type" value="Genomic_DNA"/>
</dbReference>
<dbReference type="InterPro" id="IPR058163">
    <property type="entry name" value="LysR-type_TF_proteobact-type"/>
</dbReference>
<dbReference type="Gene3D" id="1.10.10.10">
    <property type="entry name" value="Winged helix-like DNA-binding domain superfamily/Winged helix DNA-binding domain"/>
    <property type="match status" value="1"/>
</dbReference>
<sequence length="296" mass="33088">MDLNKLLIFARVAELQSFTKAAKELGIEKSTVSSKISELEENLGARLLNRTTRTVALTEAGEGYFHYCQQIVENAIEAEEFMQTFSAEPQGLLRISAPEGIGRILFKDLFNIFLKKYNKIELEVFLSGRAVDLVRERFDLAIRVSHSRLKDSSLVGKLIMEVEMGIFASAEYVAARAGLNKVEQIIEQPFISLGSLETTDLLKPAGKSKFPPFKTRITINDIEACIDAIHGGLGLGVLPVGAVQEELNRGSLVKVCPNFKIAPIYLYVLYPSRQWVSSKLKVFLEFLEEWAQKQNG</sequence>
<gene>
    <name evidence="6" type="ORF">COA71_09095</name>
</gene>
<proteinExistence type="inferred from homology"/>
<dbReference type="InterPro" id="IPR036390">
    <property type="entry name" value="WH_DNA-bd_sf"/>
</dbReference>
<dbReference type="CDD" id="cd08422">
    <property type="entry name" value="PBP2_CrgA_like"/>
    <property type="match status" value="1"/>
</dbReference>
<dbReference type="Proteomes" id="UP000228987">
    <property type="component" value="Unassembled WGS sequence"/>
</dbReference>
<dbReference type="GO" id="GO:0043565">
    <property type="term" value="F:sequence-specific DNA binding"/>
    <property type="evidence" value="ECO:0007669"/>
    <property type="project" value="TreeGrafter"/>
</dbReference>
<dbReference type="Pfam" id="PF00126">
    <property type="entry name" value="HTH_1"/>
    <property type="match status" value="1"/>
</dbReference>
<keyword evidence="3" id="KW-0238">DNA-binding</keyword>
<dbReference type="AlphaFoldDB" id="A0A2A5CCD7"/>
<feature type="domain" description="HTH lysR-type" evidence="5">
    <location>
        <begin position="1"/>
        <end position="58"/>
    </location>
</feature>
<evidence type="ECO:0000256" key="1">
    <source>
        <dbReference type="ARBA" id="ARBA00009437"/>
    </source>
</evidence>
<protein>
    <recommendedName>
        <fullName evidence="5">HTH lysR-type domain-containing protein</fullName>
    </recommendedName>
</protein>
<dbReference type="SUPFAM" id="SSF46785">
    <property type="entry name" value="Winged helix' DNA-binding domain"/>
    <property type="match status" value="1"/>
</dbReference>
<comment type="similarity">
    <text evidence="1">Belongs to the LysR transcriptional regulatory family.</text>
</comment>
<comment type="caution">
    <text evidence="6">The sequence shown here is derived from an EMBL/GenBank/DDBJ whole genome shotgun (WGS) entry which is preliminary data.</text>
</comment>
<dbReference type="Gene3D" id="3.40.190.290">
    <property type="match status" value="1"/>
</dbReference>